<dbReference type="RefSeq" id="WP_209666172.1">
    <property type="nucleotide sequence ID" value="NZ_JAGGMS010000001.1"/>
</dbReference>
<dbReference type="NCBIfam" id="NF010659">
    <property type="entry name" value="PRK14058.1-1"/>
    <property type="match status" value="1"/>
</dbReference>
<dbReference type="InterPro" id="IPR001048">
    <property type="entry name" value="Asp/Glu/Uridylate_kinase"/>
</dbReference>
<dbReference type="InterPro" id="IPR001057">
    <property type="entry name" value="Glu/AcGlu_kinase"/>
</dbReference>
<dbReference type="PANTHER" id="PTHR23342">
    <property type="entry name" value="N-ACETYLGLUTAMATE SYNTHASE"/>
    <property type="match status" value="1"/>
</dbReference>
<dbReference type="InterPro" id="IPR004662">
    <property type="entry name" value="AcgluKinase_fam"/>
</dbReference>
<comment type="pathway">
    <text evidence="1">Amino-acid biosynthesis; L-arginine biosynthesis; N(2)-acetyl-L-ornithine from L-glutamate: step 2/4.</text>
</comment>
<protein>
    <recommendedName>
        <fullName evidence="2">acetylglutamate kinase</fullName>
        <ecNumber evidence="2">2.7.2.8</ecNumber>
    </recommendedName>
</protein>
<proteinExistence type="predicted"/>
<evidence type="ECO:0000256" key="4">
    <source>
        <dbReference type="ARBA" id="ARBA00022605"/>
    </source>
</evidence>
<keyword evidence="5 11" id="KW-0808">Transferase</keyword>
<gene>
    <name evidence="11" type="ORF">JOM49_004465</name>
</gene>
<reference evidence="11 12" key="1">
    <citation type="submission" date="2021-03" db="EMBL/GenBank/DDBJ databases">
        <title>Sequencing the genomes of 1000 actinobacteria strains.</title>
        <authorList>
            <person name="Klenk H.-P."/>
        </authorList>
    </citation>
    <scope>NUCLEOTIDE SEQUENCE [LARGE SCALE GENOMIC DNA]</scope>
    <source>
        <strain evidence="11 12">DSM 45510</strain>
    </source>
</reference>
<accession>A0ABS4PU29</accession>
<evidence type="ECO:0000256" key="5">
    <source>
        <dbReference type="ARBA" id="ARBA00022679"/>
    </source>
</evidence>
<dbReference type="NCBIfam" id="TIGR00761">
    <property type="entry name" value="argB"/>
    <property type="match status" value="1"/>
</dbReference>
<dbReference type="EMBL" id="JAGGMS010000001">
    <property type="protein sequence ID" value="MBP2182939.1"/>
    <property type="molecule type" value="Genomic_DNA"/>
</dbReference>
<keyword evidence="3" id="KW-0055">Arginine biosynthesis</keyword>
<evidence type="ECO:0000256" key="6">
    <source>
        <dbReference type="ARBA" id="ARBA00022741"/>
    </source>
</evidence>
<dbReference type="Proteomes" id="UP000741013">
    <property type="component" value="Unassembled WGS sequence"/>
</dbReference>
<dbReference type="InterPro" id="IPR036393">
    <property type="entry name" value="AceGlu_kinase-like_sf"/>
</dbReference>
<name>A0ABS4PU29_9PSEU</name>
<keyword evidence="12" id="KW-1185">Reference proteome</keyword>
<evidence type="ECO:0000313" key="11">
    <source>
        <dbReference type="EMBL" id="MBP2182939.1"/>
    </source>
</evidence>
<evidence type="ECO:0000256" key="8">
    <source>
        <dbReference type="ARBA" id="ARBA00022840"/>
    </source>
</evidence>
<dbReference type="SUPFAM" id="SSF53633">
    <property type="entry name" value="Carbamate kinase-like"/>
    <property type="match status" value="1"/>
</dbReference>
<evidence type="ECO:0000313" key="12">
    <source>
        <dbReference type="Proteomes" id="UP000741013"/>
    </source>
</evidence>
<evidence type="ECO:0000256" key="7">
    <source>
        <dbReference type="ARBA" id="ARBA00022777"/>
    </source>
</evidence>
<comment type="catalytic activity">
    <reaction evidence="9">
        <text>N-acetyl-L-glutamate + ATP = N-acetyl-L-glutamyl 5-phosphate + ADP</text>
        <dbReference type="Rhea" id="RHEA:14629"/>
        <dbReference type="ChEBI" id="CHEBI:30616"/>
        <dbReference type="ChEBI" id="CHEBI:44337"/>
        <dbReference type="ChEBI" id="CHEBI:57936"/>
        <dbReference type="ChEBI" id="CHEBI:456216"/>
        <dbReference type="EC" id="2.7.2.8"/>
    </reaction>
</comment>
<feature type="domain" description="Aspartate/glutamate/uridylate kinase" evidence="10">
    <location>
        <begin position="2"/>
        <end position="246"/>
    </location>
</feature>
<evidence type="ECO:0000256" key="1">
    <source>
        <dbReference type="ARBA" id="ARBA00004828"/>
    </source>
</evidence>
<dbReference type="Gene3D" id="3.40.1160.10">
    <property type="entry name" value="Acetylglutamate kinase-like"/>
    <property type="match status" value="1"/>
</dbReference>
<evidence type="ECO:0000256" key="3">
    <source>
        <dbReference type="ARBA" id="ARBA00022571"/>
    </source>
</evidence>
<organism evidence="11 12">
    <name type="scientific">Amycolatopsis magusensis</name>
    <dbReference type="NCBI Taxonomy" id="882444"/>
    <lineage>
        <taxon>Bacteria</taxon>
        <taxon>Bacillati</taxon>
        <taxon>Actinomycetota</taxon>
        <taxon>Actinomycetes</taxon>
        <taxon>Pseudonocardiales</taxon>
        <taxon>Pseudonocardiaceae</taxon>
        <taxon>Amycolatopsis</taxon>
    </lineage>
</organism>
<evidence type="ECO:0000256" key="2">
    <source>
        <dbReference type="ARBA" id="ARBA00013065"/>
    </source>
</evidence>
<keyword evidence="4" id="KW-0028">Amino-acid biosynthesis</keyword>
<comment type="caution">
    <text evidence="11">The sequence shown here is derived from an EMBL/GenBank/DDBJ whole genome shotgun (WGS) entry which is preliminary data.</text>
</comment>
<dbReference type="Pfam" id="PF00696">
    <property type="entry name" value="AA_kinase"/>
    <property type="match status" value="1"/>
</dbReference>
<dbReference type="PIRSF" id="PIRSF000728">
    <property type="entry name" value="NAGK"/>
    <property type="match status" value="1"/>
</dbReference>
<dbReference type="GO" id="GO:0016301">
    <property type="term" value="F:kinase activity"/>
    <property type="evidence" value="ECO:0007669"/>
    <property type="project" value="UniProtKB-KW"/>
</dbReference>
<dbReference type="PANTHER" id="PTHR23342:SF0">
    <property type="entry name" value="N-ACETYLGLUTAMATE SYNTHASE, MITOCHONDRIAL"/>
    <property type="match status" value="1"/>
</dbReference>
<sequence>MLVVKCGGHAEVDPLAVCRDLSGLVRAGEQVVLVHGGSAEVDGLARRLGVPMRRMVAPDGVSARRTDAATLEVLHLALAGAVKPRLVRALAGAGVSAVGLTGVDGGLLLARRKGTHRAVVNGRTVIIRGDHSGRITAVNGRLLRSLLADGHVPVVSPPALAEDGGAVNVDADRVAAMLAAELRATRLVLLTGASGVLADPADERSVRPTLALTGTAGVDGVRAGMAIKLVAAREALLAGVPGVVIADGRSAQPVSAALAGAGTRLTMAPTTMRPAR</sequence>
<evidence type="ECO:0000256" key="9">
    <source>
        <dbReference type="ARBA" id="ARBA00048141"/>
    </source>
</evidence>
<keyword evidence="7 11" id="KW-0418">Kinase</keyword>
<evidence type="ECO:0000259" key="10">
    <source>
        <dbReference type="Pfam" id="PF00696"/>
    </source>
</evidence>
<dbReference type="EC" id="2.7.2.8" evidence="2"/>
<keyword evidence="8" id="KW-0067">ATP-binding</keyword>
<keyword evidence="6" id="KW-0547">Nucleotide-binding</keyword>
<dbReference type="PRINTS" id="PR00474">
    <property type="entry name" value="GLU5KINASE"/>
</dbReference>